<dbReference type="InterPro" id="IPR023827">
    <property type="entry name" value="Peptidase_S8_Asp-AS"/>
</dbReference>
<dbReference type="PRINTS" id="PR00723">
    <property type="entry name" value="SUBTILISIN"/>
</dbReference>
<name>A0A1Q5TE20_9EURO</name>
<evidence type="ECO:0000256" key="3">
    <source>
        <dbReference type="ARBA" id="ARBA00022729"/>
    </source>
</evidence>
<dbReference type="STRING" id="1316194.A0A1Q5TE20"/>
<organism evidence="10 11">
    <name type="scientific">Penicillium subrubescens</name>
    <dbReference type="NCBI Taxonomy" id="1316194"/>
    <lineage>
        <taxon>Eukaryota</taxon>
        <taxon>Fungi</taxon>
        <taxon>Dikarya</taxon>
        <taxon>Ascomycota</taxon>
        <taxon>Pezizomycotina</taxon>
        <taxon>Eurotiomycetes</taxon>
        <taxon>Eurotiomycetidae</taxon>
        <taxon>Eurotiales</taxon>
        <taxon>Aspergillaceae</taxon>
        <taxon>Penicillium</taxon>
    </lineage>
</organism>
<dbReference type="SUPFAM" id="SSF48452">
    <property type="entry name" value="TPR-like"/>
    <property type="match status" value="1"/>
</dbReference>
<evidence type="ECO:0000313" key="10">
    <source>
        <dbReference type="EMBL" id="OKO98477.1"/>
    </source>
</evidence>
<keyword evidence="2 7" id="KW-0645">Protease</keyword>
<keyword evidence="11" id="KW-1185">Reference proteome</keyword>
<feature type="domain" description="Peptidase S8/S53" evidence="9">
    <location>
        <begin position="374"/>
        <end position="604"/>
    </location>
</feature>
<dbReference type="PROSITE" id="PS00136">
    <property type="entry name" value="SUBTILASE_ASP"/>
    <property type="match status" value="1"/>
</dbReference>
<evidence type="ECO:0000256" key="7">
    <source>
        <dbReference type="PROSITE-ProRule" id="PRU01240"/>
    </source>
</evidence>
<comment type="similarity">
    <text evidence="1 7 8">Belongs to the peptidase S8 family.</text>
</comment>
<dbReference type="Pfam" id="PF00082">
    <property type="entry name" value="Peptidase_S8"/>
    <property type="match status" value="1"/>
</dbReference>
<dbReference type="GO" id="GO:0004252">
    <property type="term" value="F:serine-type endopeptidase activity"/>
    <property type="evidence" value="ECO:0007669"/>
    <property type="project" value="UniProtKB-UniRule"/>
</dbReference>
<reference evidence="10 11" key="1">
    <citation type="submission" date="2016-10" db="EMBL/GenBank/DDBJ databases">
        <title>Genome sequence of the ascomycete fungus Penicillium subrubescens.</title>
        <authorList>
            <person name="De Vries R.P."/>
            <person name="Peng M."/>
            <person name="Dilokpimol A."/>
            <person name="Hilden K."/>
            <person name="Makela M.R."/>
            <person name="Grigoriev I."/>
            <person name="Riley R."/>
            <person name="Granchi Z."/>
        </authorList>
    </citation>
    <scope>NUCLEOTIDE SEQUENCE [LARGE SCALE GENOMIC DNA]</scope>
    <source>
        <strain evidence="10 11">CBS 132785</strain>
    </source>
</reference>
<dbReference type="CDD" id="cd00306">
    <property type="entry name" value="Peptidases_S8_S53"/>
    <property type="match status" value="1"/>
</dbReference>
<keyword evidence="3" id="KW-0732">Signal</keyword>
<evidence type="ECO:0000256" key="2">
    <source>
        <dbReference type="ARBA" id="ARBA00022670"/>
    </source>
</evidence>
<dbReference type="InterPro" id="IPR036852">
    <property type="entry name" value="Peptidase_S8/S53_dom_sf"/>
</dbReference>
<feature type="active site" description="Charge relay system" evidence="7">
    <location>
        <position position="587"/>
    </location>
</feature>
<dbReference type="EMBL" id="MNBE01000672">
    <property type="protein sequence ID" value="OKO98477.1"/>
    <property type="molecule type" value="Genomic_DNA"/>
</dbReference>
<evidence type="ECO:0000256" key="5">
    <source>
        <dbReference type="ARBA" id="ARBA00022825"/>
    </source>
</evidence>
<dbReference type="Gene3D" id="1.25.40.10">
    <property type="entry name" value="Tetratricopeptide repeat domain"/>
    <property type="match status" value="1"/>
</dbReference>
<gene>
    <name evidence="10" type="ORF">PENSUB_9153</name>
</gene>
<evidence type="ECO:0000256" key="8">
    <source>
        <dbReference type="RuleBase" id="RU003355"/>
    </source>
</evidence>
<feature type="active site" description="Charge relay system" evidence="7">
    <location>
        <position position="382"/>
    </location>
</feature>
<keyword evidence="5 7" id="KW-0720">Serine protease</keyword>
<dbReference type="InterPro" id="IPR015500">
    <property type="entry name" value="Peptidase_S8_subtilisin-rel"/>
</dbReference>
<sequence length="672" mass="75054">MEGHHDYEHLAWVAEEFWARKNYKSALACYTIACLAFVKIYPDRSADTDLLGLKDGAARCFEHLSDLSDPTDVSKFSNLKECIKLDFEVLKEKEKILDSNDEELLILRETLAENNAQIGNHEAALSLLRTNLKILECKEYGLEDEWTLQTRYRVGVELSLLGENQQALILLEKTLSVMTTNGFPQEQQEIVREAIHGAQEFIEKTVANEARNNAIPSNQYSRTADLKPCTPPEHQKLILGTFQSTSATSNETAVARSKENSQRLGNNEPQSIPLGLGPFRCNTLGALFNILWTVGVVSLVGKPQTLADEIKSSTDGTRSRASSCSPSIRPFIQLEKGAICHNEDGNGQDASSEKWLREVDTVVHSWMPLSKVNDKIRIAILDTGIDLGHPYFEERIRTGSTQSRRESINECKSFLRGKRGDEDAHGHGTHAASLLLRLAPNAKVYVARVVDDDGEISNPDAVAEEAINYASDPEYWNVHIISMSLGWKNIPESVERAIKKATMTREVFIFAAASNNGPTDDYSVTYPARAMMVFPVFAASSQGELQRFNPSHEHKKGLSTLGVNVTGPWTRHGTDEKSPTRCRSGTSIATPIMAASAALALQYIYQKPPLKIEGLDRLKGIDGMVELLSLMKPPHFNETPYFVKPGVWLREKEYARKKVEEKIQHIWYGQIQ</sequence>
<dbReference type="GO" id="GO:0006508">
    <property type="term" value="P:proteolysis"/>
    <property type="evidence" value="ECO:0007669"/>
    <property type="project" value="UniProtKB-KW"/>
</dbReference>
<proteinExistence type="inferred from homology"/>
<dbReference type="PROSITE" id="PS51892">
    <property type="entry name" value="SUBTILASE"/>
    <property type="match status" value="1"/>
</dbReference>
<keyword evidence="6" id="KW-0865">Zymogen</keyword>
<accession>A0A1Q5TE20</accession>
<dbReference type="PANTHER" id="PTHR43399:SF4">
    <property type="entry name" value="CELL WALL-ASSOCIATED PROTEASE"/>
    <property type="match status" value="1"/>
</dbReference>
<comment type="caution">
    <text evidence="10">The sequence shown here is derived from an EMBL/GenBank/DDBJ whole genome shotgun (WGS) entry which is preliminary data.</text>
</comment>
<dbReference type="Gene3D" id="3.40.50.200">
    <property type="entry name" value="Peptidase S8/S53 domain"/>
    <property type="match status" value="1"/>
</dbReference>
<evidence type="ECO:0000256" key="4">
    <source>
        <dbReference type="ARBA" id="ARBA00022801"/>
    </source>
</evidence>
<evidence type="ECO:0000259" key="9">
    <source>
        <dbReference type="Pfam" id="PF00082"/>
    </source>
</evidence>
<dbReference type="PROSITE" id="PS00138">
    <property type="entry name" value="SUBTILASE_SER"/>
    <property type="match status" value="1"/>
</dbReference>
<dbReference type="Proteomes" id="UP000186955">
    <property type="component" value="Unassembled WGS sequence"/>
</dbReference>
<dbReference type="AlphaFoldDB" id="A0A1Q5TE20"/>
<dbReference type="InterPro" id="IPR000209">
    <property type="entry name" value="Peptidase_S8/S53_dom"/>
</dbReference>
<feature type="active site" description="Charge relay system" evidence="7">
    <location>
        <position position="427"/>
    </location>
</feature>
<evidence type="ECO:0000313" key="11">
    <source>
        <dbReference type="Proteomes" id="UP000186955"/>
    </source>
</evidence>
<protein>
    <submittedName>
        <fullName evidence="10">Subtilisin BL</fullName>
    </submittedName>
</protein>
<evidence type="ECO:0000256" key="6">
    <source>
        <dbReference type="ARBA" id="ARBA00023145"/>
    </source>
</evidence>
<dbReference type="InterPro" id="IPR023828">
    <property type="entry name" value="Peptidase_S8_Ser-AS"/>
</dbReference>
<dbReference type="InterPro" id="IPR011990">
    <property type="entry name" value="TPR-like_helical_dom_sf"/>
</dbReference>
<dbReference type="InterPro" id="IPR051048">
    <property type="entry name" value="Peptidase_S8/S53_subtilisin"/>
</dbReference>
<dbReference type="SUPFAM" id="SSF52743">
    <property type="entry name" value="Subtilisin-like"/>
    <property type="match status" value="1"/>
</dbReference>
<keyword evidence="4 7" id="KW-0378">Hydrolase</keyword>
<dbReference type="PANTHER" id="PTHR43399">
    <property type="entry name" value="SUBTILISIN-RELATED"/>
    <property type="match status" value="1"/>
</dbReference>
<evidence type="ECO:0000256" key="1">
    <source>
        <dbReference type="ARBA" id="ARBA00011073"/>
    </source>
</evidence>